<accession>A0A1H3QAD6</accession>
<comment type="similarity">
    <text evidence="2">Belongs to the autoinducer-2 exporter (AI-2E) (TC 2.A.86) family.</text>
</comment>
<dbReference type="EMBL" id="FNQE01000019">
    <property type="protein sequence ID" value="SDZ10111.1"/>
    <property type="molecule type" value="Genomic_DNA"/>
</dbReference>
<sequence length="353" mass="39753">MDINKKHYKLAFDIGLFAVIILGLFFIRKNIADVINPFLYALVFAYILNPLVNWIEKKGFKRSIAILLIFLTIFLIVFVLFMSFIPRLVSDISVLISDIPNIFKFIENTVNNIKTGDFFISFQKYYDFFNIDSQLDQISTSIKQGLTRFLSILISSTSGLLDIVMTPIITFYYLKDKDKFIKLIMEAIPERFSEKLKEIAGEIDKVLGGFIRGQLIVAAFVGFLTGLGCKILGVPYALTIGLVAGLTNIIPYFGPWIGGIMPVILSLMNSPMTTIWVIVLIIVVQQIESTFLSPQIMSHSVGLHPLSVIFSVLLFGNIFGILGMILGVPITGTIKVLIKYIFQFKLYLDERLS</sequence>
<evidence type="ECO:0000256" key="8">
    <source>
        <dbReference type="SAM" id="Phobius"/>
    </source>
</evidence>
<dbReference type="OrthoDB" id="9793390at2"/>
<keyword evidence="10" id="KW-1185">Reference proteome</keyword>
<feature type="transmembrane region" description="Helical" evidence="8">
    <location>
        <begin position="215"/>
        <end position="237"/>
    </location>
</feature>
<evidence type="ECO:0000256" key="2">
    <source>
        <dbReference type="ARBA" id="ARBA00009773"/>
    </source>
</evidence>
<organism evidence="9 10">
    <name type="scientific">Proteiniborus ethanoligenes</name>
    <dbReference type="NCBI Taxonomy" id="415015"/>
    <lineage>
        <taxon>Bacteria</taxon>
        <taxon>Bacillati</taxon>
        <taxon>Bacillota</taxon>
        <taxon>Clostridia</taxon>
        <taxon>Eubacteriales</taxon>
        <taxon>Proteiniborus</taxon>
    </lineage>
</organism>
<evidence type="ECO:0000313" key="9">
    <source>
        <dbReference type="EMBL" id="SDZ10111.1"/>
    </source>
</evidence>
<reference evidence="9 10" key="1">
    <citation type="submission" date="2016-10" db="EMBL/GenBank/DDBJ databases">
        <authorList>
            <person name="de Groot N.N."/>
        </authorList>
    </citation>
    <scope>NUCLEOTIDE SEQUENCE [LARGE SCALE GENOMIC DNA]</scope>
    <source>
        <strain evidence="9 10">DSM 21650</strain>
    </source>
</reference>
<evidence type="ECO:0000256" key="7">
    <source>
        <dbReference type="ARBA" id="ARBA00023136"/>
    </source>
</evidence>
<dbReference type="AlphaFoldDB" id="A0A1H3QAD6"/>
<dbReference type="STRING" id="415015.SAMN05660462_01852"/>
<dbReference type="GO" id="GO:0005886">
    <property type="term" value="C:plasma membrane"/>
    <property type="evidence" value="ECO:0007669"/>
    <property type="project" value="UniProtKB-SubCell"/>
</dbReference>
<dbReference type="GO" id="GO:0055085">
    <property type="term" value="P:transmembrane transport"/>
    <property type="evidence" value="ECO:0007669"/>
    <property type="project" value="TreeGrafter"/>
</dbReference>
<comment type="subcellular location">
    <subcellularLocation>
        <location evidence="1">Cell membrane</location>
        <topology evidence="1">Multi-pass membrane protein</topology>
    </subcellularLocation>
</comment>
<evidence type="ECO:0000256" key="3">
    <source>
        <dbReference type="ARBA" id="ARBA00022448"/>
    </source>
</evidence>
<evidence type="ECO:0000256" key="5">
    <source>
        <dbReference type="ARBA" id="ARBA00022692"/>
    </source>
</evidence>
<protein>
    <submittedName>
        <fullName evidence="9">Predicted PurR-regulated permease PerM</fullName>
    </submittedName>
</protein>
<keyword evidence="6 8" id="KW-1133">Transmembrane helix</keyword>
<dbReference type="Proteomes" id="UP000198625">
    <property type="component" value="Unassembled WGS sequence"/>
</dbReference>
<feature type="transmembrane region" description="Helical" evidence="8">
    <location>
        <begin position="308"/>
        <end position="338"/>
    </location>
</feature>
<gene>
    <name evidence="9" type="ORF">SAMN05660462_01852</name>
</gene>
<dbReference type="PANTHER" id="PTHR21716">
    <property type="entry name" value="TRANSMEMBRANE PROTEIN"/>
    <property type="match status" value="1"/>
</dbReference>
<feature type="transmembrane region" description="Helical" evidence="8">
    <location>
        <begin position="149"/>
        <end position="174"/>
    </location>
</feature>
<keyword evidence="4" id="KW-1003">Cell membrane</keyword>
<dbReference type="RefSeq" id="WP_091730213.1">
    <property type="nucleotide sequence ID" value="NZ_FNQE01000019.1"/>
</dbReference>
<keyword evidence="3" id="KW-0813">Transport</keyword>
<keyword evidence="5 8" id="KW-0812">Transmembrane</keyword>
<dbReference type="Pfam" id="PF01594">
    <property type="entry name" value="AI-2E_transport"/>
    <property type="match status" value="1"/>
</dbReference>
<evidence type="ECO:0000256" key="6">
    <source>
        <dbReference type="ARBA" id="ARBA00022989"/>
    </source>
</evidence>
<name>A0A1H3QAD6_9FIRM</name>
<feature type="transmembrane region" description="Helical" evidence="8">
    <location>
        <begin position="10"/>
        <end position="28"/>
    </location>
</feature>
<feature type="transmembrane region" description="Helical" evidence="8">
    <location>
        <begin position="34"/>
        <end position="52"/>
    </location>
</feature>
<feature type="transmembrane region" description="Helical" evidence="8">
    <location>
        <begin position="64"/>
        <end position="85"/>
    </location>
</feature>
<evidence type="ECO:0000313" key="10">
    <source>
        <dbReference type="Proteomes" id="UP000198625"/>
    </source>
</evidence>
<proteinExistence type="inferred from homology"/>
<keyword evidence="7 8" id="KW-0472">Membrane</keyword>
<evidence type="ECO:0000256" key="4">
    <source>
        <dbReference type="ARBA" id="ARBA00022475"/>
    </source>
</evidence>
<dbReference type="InterPro" id="IPR002549">
    <property type="entry name" value="AI-2E-like"/>
</dbReference>
<dbReference type="PANTHER" id="PTHR21716:SF53">
    <property type="entry name" value="PERMEASE PERM-RELATED"/>
    <property type="match status" value="1"/>
</dbReference>
<feature type="transmembrane region" description="Helical" evidence="8">
    <location>
        <begin position="275"/>
        <end position="296"/>
    </location>
</feature>
<feature type="transmembrane region" description="Helical" evidence="8">
    <location>
        <begin position="249"/>
        <end position="268"/>
    </location>
</feature>
<evidence type="ECO:0000256" key="1">
    <source>
        <dbReference type="ARBA" id="ARBA00004651"/>
    </source>
</evidence>